<keyword evidence="3" id="KW-1185">Reference proteome</keyword>
<feature type="region of interest" description="Disordered" evidence="1">
    <location>
        <begin position="1"/>
        <end position="28"/>
    </location>
</feature>
<reference evidence="2 3" key="1">
    <citation type="submission" date="2021-06" db="EMBL/GenBank/DDBJ databases">
        <authorList>
            <person name="Palmer J.M."/>
        </authorList>
    </citation>
    <scope>NUCLEOTIDE SEQUENCE [LARGE SCALE GENOMIC DNA]</scope>
    <source>
        <strain evidence="2 3">GA_2019</strain>
        <tissue evidence="2">Muscle</tissue>
    </source>
</reference>
<evidence type="ECO:0000256" key="1">
    <source>
        <dbReference type="SAM" id="MobiDB-lite"/>
    </source>
</evidence>
<name>A0ABV0MVH8_9TELE</name>
<evidence type="ECO:0000313" key="3">
    <source>
        <dbReference type="Proteomes" id="UP001476798"/>
    </source>
</evidence>
<protein>
    <submittedName>
        <fullName evidence="2">Uncharacterized protein</fullName>
    </submittedName>
</protein>
<evidence type="ECO:0000313" key="2">
    <source>
        <dbReference type="EMBL" id="MEQ2163134.1"/>
    </source>
</evidence>
<sequence length="173" mass="18861">MVTHRGRTRGKVVLSRGPKHKPAKVSKTPQRAWKDSQRRTAVTRCRRTGVRRSTRRTRQTSRYQASNMFDGISNTVYGRAPLVLSARCEGGAPSCTLTSLSAPSSWGGGDTADVDSGLGTTADEDNNCSVNQDFNTRLGQGSSLYQGPSSEFLKGTFQINPSGTNTTCRRVFR</sequence>
<comment type="caution">
    <text evidence="2">The sequence shown here is derived from an EMBL/GenBank/DDBJ whole genome shotgun (WGS) entry which is preliminary data.</text>
</comment>
<dbReference type="EMBL" id="JAHRIO010013484">
    <property type="protein sequence ID" value="MEQ2163134.1"/>
    <property type="molecule type" value="Genomic_DNA"/>
</dbReference>
<gene>
    <name evidence="2" type="ORF">GOODEAATRI_027106</name>
</gene>
<organism evidence="2 3">
    <name type="scientific">Goodea atripinnis</name>
    <dbReference type="NCBI Taxonomy" id="208336"/>
    <lineage>
        <taxon>Eukaryota</taxon>
        <taxon>Metazoa</taxon>
        <taxon>Chordata</taxon>
        <taxon>Craniata</taxon>
        <taxon>Vertebrata</taxon>
        <taxon>Euteleostomi</taxon>
        <taxon>Actinopterygii</taxon>
        <taxon>Neopterygii</taxon>
        <taxon>Teleostei</taxon>
        <taxon>Neoteleostei</taxon>
        <taxon>Acanthomorphata</taxon>
        <taxon>Ovalentaria</taxon>
        <taxon>Atherinomorphae</taxon>
        <taxon>Cyprinodontiformes</taxon>
        <taxon>Goodeidae</taxon>
        <taxon>Goodea</taxon>
    </lineage>
</organism>
<proteinExistence type="predicted"/>
<dbReference type="Proteomes" id="UP001476798">
    <property type="component" value="Unassembled WGS sequence"/>
</dbReference>
<accession>A0ABV0MVH8</accession>
<feature type="compositionally biased region" description="Basic residues" evidence="1">
    <location>
        <begin position="1"/>
        <end position="10"/>
    </location>
</feature>